<dbReference type="PANTHER" id="PTHR42999">
    <property type="entry name" value="ANTIBIOTIC RESISTANCE PROTEIN MCBG"/>
    <property type="match status" value="1"/>
</dbReference>
<dbReference type="RefSeq" id="WP_051394128.1">
    <property type="nucleotide sequence ID" value="NZ_DF384213.1"/>
</dbReference>
<gene>
    <name evidence="1" type="ORF">CBO05C_1046</name>
</gene>
<dbReference type="InterPro" id="IPR001646">
    <property type="entry name" value="5peptide_repeat"/>
</dbReference>
<protein>
    <recommendedName>
        <fullName evidence="2">Pentapeptide repeat-containing protein</fullName>
    </recommendedName>
</protein>
<accession>A0A0S6U401</accession>
<sequence>MDYFENEKIKGLKFRDEIISNREYIDCEFYNCNFVDVEINNCIFKECTFYNCTMNSVIFKFSTMKNATLHESEFIGINWNTLKGDSFSAGPINKVRKCFFKYNNFISMRLNSFNFSGSKFQESLFEECDLIDANFKDVRFESTQFIQCNMTRADFREAYGYIIDIQSNKLKKAKFSFPEVTNLLSSIDIVID</sequence>
<dbReference type="EMBL" id="DF384213">
    <property type="protein sequence ID" value="GAE01356.1"/>
    <property type="molecule type" value="Genomic_DNA"/>
</dbReference>
<dbReference type="Proteomes" id="UP000054164">
    <property type="component" value="Unassembled WGS sequence"/>
</dbReference>
<dbReference type="InterPro" id="IPR052949">
    <property type="entry name" value="PA_immunity-related"/>
</dbReference>
<organism evidence="1">
    <name type="scientific">Clostridium botulinum B str. Osaka05</name>
    <dbReference type="NCBI Taxonomy" id="1407017"/>
    <lineage>
        <taxon>Bacteria</taxon>
        <taxon>Bacillati</taxon>
        <taxon>Bacillota</taxon>
        <taxon>Clostridia</taxon>
        <taxon>Eubacteriales</taxon>
        <taxon>Clostridiaceae</taxon>
        <taxon>Clostridium</taxon>
    </lineage>
</organism>
<dbReference type="Pfam" id="PF00805">
    <property type="entry name" value="Pentapeptide"/>
    <property type="match status" value="2"/>
</dbReference>
<evidence type="ECO:0008006" key="2">
    <source>
        <dbReference type="Google" id="ProtNLM"/>
    </source>
</evidence>
<dbReference type="AlphaFoldDB" id="A0A0S6U401"/>
<dbReference type="HOGENOM" id="CLU_033401_5_3_9"/>
<evidence type="ECO:0000313" key="1">
    <source>
        <dbReference type="EMBL" id="GAE01356.1"/>
    </source>
</evidence>
<name>A0A0S6U401_CLOBO</name>
<reference evidence="1" key="1">
    <citation type="submission" date="2013-10" db="EMBL/GenBank/DDBJ databases">
        <title>Draft genome sequence of Clostridium botulinum type B strain Osaka05.</title>
        <authorList>
            <person name="Sakaguchi Y."/>
            <person name="Hosomi K."/>
            <person name="Uchiyama J."/>
            <person name="Ogura Y."/>
            <person name="Sakaguchi M."/>
            <person name="Kohda T."/>
            <person name="Mukamoto M."/>
            <person name="Misawa N."/>
            <person name="Matsuzaki S."/>
            <person name="Hayashi T."/>
            <person name="Kozaki S."/>
        </authorList>
    </citation>
    <scope>NUCLEOTIDE SEQUENCE</scope>
    <source>
        <strain evidence="1">Osaka05</strain>
    </source>
</reference>
<dbReference type="PANTHER" id="PTHR42999:SF1">
    <property type="entry name" value="PENTAPEPTIDE REPEAT-CONTAINING PROTEIN"/>
    <property type="match status" value="1"/>
</dbReference>
<dbReference type="SUPFAM" id="SSF141571">
    <property type="entry name" value="Pentapeptide repeat-like"/>
    <property type="match status" value="1"/>
</dbReference>
<dbReference type="Gene3D" id="2.160.20.80">
    <property type="entry name" value="E3 ubiquitin-protein ligase SopA"/>
    <property type="match status" value="1"/>
</dbReference>
<proteinExistence type="predicted"/>